<dbReference type="Gene3D" id="1.25.40.10">
    <property type="entry name" value="Tetratricopeptide repeat domain"/>
    <property type="match status" value="1"/>
</dbReference>
<dbReference type="InterPro" id="IPR019734">
    <property type="entry name" value="TPR_rpt"/>
</dbReference>
<dbReference type="PROSITE" id="PS50005">
    <property type="entry name" value="TPR"/>
    <property type="match status" value="1"/>
</dbReference>
<dbReference type="EMBL" id="CP089984">
    <property type="protein sequence ID" value="WXB19304.1"/>
    <property type="molecule type" value="Genomic_DNA"/>
</dbReference>
<organism evidence="3 4">
    <name type="scientific">Pendulispora albinea</name>
    <dbReference type="NCBI Taxonomy" id="2741071"/>
    <lineage>
        <taxon>Bacteria</taxon>
        <taxon>Pseudomonadati</taxon>
        <taxon>Myxococcota</taxon>
        <taxon>Myxococcia</taxon>
        <taxon>Myxococcales</taxon>
        <taxon>Sorangiineae</taxon>
        <taxon>Pendulisporaceae</taxon>
        <taxon>Pendulispora</taxon>
    </lineage>
</organism>
<reference evidence="3 4" key="1">
    <citation type="submission" date="2021-12" db="EMBL/GenBank/DDBJ databases">
        <title>Discovery of the Pendulisporaceae a myxobacterial family with distinct sporulation behavior and unique specialized metabolism.</title>
        <authorList>
            <person name="Garcia R."/>
            <person name="Popoff A."/>
            <person name="Bader C.D."/>
            <person name="Loehr J."/>
            <person name="Walesch S."/>
            <person name="Walt C."/>
            <person name="Boldt J."/>
            <person name="Bunk B."/>
            <person name="Haeckl F.J.F.P.J."/>
            <person name="Gunesch A.P."/>
            <person name="Birkelbach J."/>
            <person name="Nuebel U."/>
            <person name="Pietschmann T."/>
            <person name="Bach T."/>
            <person name="Mueller R."/>
        </authorList>
    </citation>
    <scope>NUCLEOTIDE SEQUENCE [LARGE SCALE GENOMIC DNA]</scope>
    <source>
        <strain evidence="3 4">MSr11954</strain>
    </source>
</reference>
<dbReference type="Proteomes" id="UP001370348">
    <property type="component" value="Chromosome"/>
</dbReference>
<feature type="repeat" description="TPR" evidence="1">
    <location>
        <begin position="694"/>
        <end position="727"/>
    </location>
</feature>
<evidence type="ECO:0000256" key="1">
    <source>
        <dbReference type="PROSITE-ProRule" id="PRU00339"/>
    </source>
</evidence>
<feature type="transmembrane region" description="Helical" evidence="2">
    <location>
        <begin position="105"/>
        <end position="126"/>
    </location>
</feature>
<name>A0ABZ2M9W1_9BACT</name>
<evidence type="ECO:0000313" key="4">
    <source>
        <dbReference type="Proteomes" id="UP001370348"/>
    </source>
</evidence>
<evidence type="ECO:0008006" key="5">
    <source>
        <dbReference type="Google" id="ProtNLM"/>
    </source>
</evidence>
<keyword evidence="4" id="KW-1185">Reference proteome</keyword>
<evidence type="ECO:0000313" key="3">
    <source>
        <dbReference type="EMBL" id="WXB19304.1"/>
    </source>
</evidence>
<accession>A0ABZ2M9W1</accession>
<evidence type="ECO:0000256" key="2">
    <source>
        <dbReference type="SAM" id="Phobius"/>
    </source>
</evidence>
<dbReference type="RefSeq" id="WP_394828929.1">
    <property type="nucleotide sequence ID" value="NZ_CP089984.1"/>
</dbReference>
<keyword evidence="1" id="KW-0802">TPR repeat</keyword>
<feature type="transmembrane region" description="Helical" evidence="2">
    <location>
        <begin position="249"/>
        <end position="267"/>
    </location>
</feature>
<proteinExistence type="predicted"/>
<keyword evidence="2" id="KW-0812">Transmembrane</keyword>
<feature type="transmembrane region" description="Helical" evidence="2">
    <location>
        <begin position="138"/>
        <end position="161"/>
    </location>
</feature>
<gene>
    <name evidence="3" type="ORF">LZC94_18990</name>
</gene>
<feature type="transmembrane region" description="Helical" evidence="2">
    <location>
        <begin position="12"/>
        <end position="32"/>
    </location>
</feature>
<feature type="transmembrane region" description="Helical" evidence="2">
    <location>
        <begin position="70"/>
        <end position="93"/>
    </location>
</feature>
<keyword evidence="2" id="KW-1133">Transmembrane helix</keyword>
<feature type="transmembrane region" description="Helical" evidence="2">
    <location>
        <begin position="38"/>
        <end position="58"/>
    </location>
</feature>
<keyword evidence="2" id="KW-0472">Membrane</keyword>
<dbReference type="InterPro" id="IPR011990">
    <property type="entry name" value="TPR-like_helical_dom_sf"/>
</dbReference>
<sequence length="789" mass="83851">MMVPLWRSRSQRIAAAVTLGLMLAVGFLPLFGGPGYEHALASGLIVPGVAAVATALELSRGRGLAPVVGVLRGAGSGLLLAGVAWVTALVHGLRVGFCDAYHGALGFLLTAVPGCLLGGIWGACVAEVARRGSGRRRVLLAIALGVGGPLASAGVSVWRFYSSPMVFAFDPFVGYFSGTLYDTVIDAGAPLLTYRLGTAASVAAVVLGASLLARAGAGAGGAAEASEGADLRAEAGETLVLAVPDATTVARAVVAVLALFASVLITVEGPSLGHWQTPSTIARELGGRKSGPRCDAVYPDDLREDEAALLVKDCEEEIAAVERFFGARGPERITAFFFRDAGEKKRLMGAGDTYIAKPWRHEVYLQMHAYPHPVLGHEIAHVVAGSFGRGPFRAAGALGGLWPNPGLIEGVAVAASPDEDELTDETWARAMLDLGILPSLKSIFSIDFLGQSASKSYTVAGAFIRWMVDHYGVAHVRAIYGGASTEQAVGKSWDALDLEFRAHLGSIPFPPEARSYAKAKFDRPAIFGRRCPHVVDALLHEADVCRESRREEKALALYADVLARDPESHAARYGRALVDLRDPGRSAEGRAALERIAEDAGTPRTFRDRAEEAIADWDFLAGAYEAASRRYERLAAQTVDEDMARTLEVKALAARDPAAQKPMASFLLGAPHRPSDPLLSGARLGAWSAQTHDPLADYILGKNISQHGWYEEGLPYLERALSADPDALRSVRVRRELLRSLAQSACALGDRARIAHLRDELTGPGTPFRNPSSGRLESVVNLLTRCSTP</sequence>
<dbReference type="SUPFAM" id="SSF48452">
    <property type="entry name" value="TPR-like"/>
    <property type="match status" value="1"/>
</dbReference>
<protein>
    <recommendedName>
        <fullName evidence="5">Tetratricopeptide repeat protein</fullName>
    </recommendedName>
</protein>